<dbReference type="PANTHER" id="PTHR12243:SF69">
    <property type="entry name" value="SI:CH73-59F11.3"/>
    <property type="match status" value="1"/>
</dbReference>
<evidence type="ECO:0000313" key="6">
    <source>
        <dbReference type="RefSeq" id="XP_028139463.1"/>
    </source>
</evidence>
<keyword evidence="5" id="KW-1185">Reference proteome</keyword>
<dbReference type="InParanoid" id="A0A6P7G366"/>
<dbReference type="GO" id="GO:0005634">
    <property type="term" value="C:nucleus"/>
    <property type="evidence" value="ECO:0007669"/>
    <property type="project" value="UniProtKB-SubCell"/>
</dbReference>
<name>A0A6P7G366_DIAVI</name>
<dbReference type="GO" id="GO:0005667">
    <property type="term" value="C:transcription regulator complex"/>
    <property type="evidence" value="ECO:0007669"/>
    <property type="project" value="TreeGrafter"/>
</dbReference>
<organism evidence="6">
    <name type="scientific">Diabrotica virgifera virgifera</name>
    <name type="common">western corn rootworm</name>
    <dbReference type="NCBI Taxonomy" id="50390"/>
    <lineage>
        <taxon>Eukaryota</taxon>
        <taxon>Metazoa</taxon>
        <taxon>Ecdysozoa</taxon>
        <taxon>Arthropoda</taxon>
        <taxon>Hexapoda</taxon>
        <taxon>Insecta</taxon>
        <taxon>Pterygota</taxon>
        <taxon>Neoptera</taxon>
        <taxon>Endopterygota</taxon>
        <taxon>Coleoptera</taxon>
        <taxon>Polyphaga</taxon>
        <taxon>Cucujiformia</taxon>
        <taxon>Chrysomeloidea</taxon>
        <taxon>Chrysomelidae</taxon>
        <taxon>Galerucinae</taxon>
        <taxon>Diabroticina</taxon>
        <taxon>Diabroticites</taxon>
        <taxon>Diabrotica</taxon>
    </lineage>
</organism>
<evidence type="ECO:0000313" key="4">
    <source>
        <dbReference type="EnsemblMetazoa" id="XP_028139463.1"/>
    </source>
</evidence>
<gene>
    <name evidence="6" type="primary">LOC114333716</name>
</gene>
<dbReference type="KEGG" id="dvv:114333716"/>
<feature type="domain" description="BESS" evidence="3">
    <location>
        <begin position="227"/>
        <end position="266"/>
    </location>
</feature>
<dbReference type="PROSITE" id="PS51029">
    <property type="entry name" value="MADF"/>
    <property type="match status" value="1"/>
</dbReference>
<dbReference type="Proteomes" id="UP001652700">
    <property type="component" value="Unplaced"/>
</dbReference>
<dbReference type="RefSeq" id="XP_028139463.1">
    <property type="nucleotide sequence ID" value="XM_028283662.1"/>
</dbReference>
<evidence type="ECO:0000259" key="2">
    <source>
        <dbReference type="PROSITE" id="PS51029"/>
    </source>
</evidence>
<dbReference type="GO" id="GO:0003677">
    <property type="term" value="F:DNA binding"/>
    <property type="evidence" value="ECO:0007669"/>
    <property type="project" value="InterPro"/>
</dbReference>
<evidence type="ECO:0000256" key="1">
    <source>
        <dbReference type="PROSITE-ProRule" id="PRU00371"/>
    </source>
</evidence>
<proteinExistence type="predicted"/>
<dbReference type="Pfam" id="PF02944">
    <property type="entry name" value="BESS"/>
    <property type="match status" value="1"/>
</dbReference>
<evidence type="ECO:0000313" key="5">
    <source>
        <dbReference type="Proteomes" id="UP001652700"/>
    </source>
</evidence>
<dbReference type="PANTHER" id="PTHR12243">
    <property type="entry name" value="MADF DOMAIN TRANSCRIPTION FACTOR"/>
    <property type="match status" value="1"/>
</dbReference>
<feature type="domain" description="MADF" evidence="2">
    <location>
        <begin position="11"/>
        <end position="118"/>
    </location>
</feature>
<dbReference type="OrthoDB" id="6616165at2759"/>
<dbReference type="AlphaFoldDB" id="A0A6P7G366"/>
<dbReference type="InterPro" id="IPR004210">
    <property type="entry name" value="BESS_motif"/>
</dbReference>
<comment type="subcellular location">
    <subcellularLocation>
        <location evidence="1">Nucleus</location>
    </subcellularLocation>
</comment>
<accession>A0A6P7G366</accession>
<keyword evidence="1" id="KW-0539">Nucleus</keyword>
<dbReference type="EnsemblMetazoa" id="XM_028283662.2">
    <property type="protein sequence ID" value="XP_028139463.1"/>
    <property type="gene ID" value="LOC114333716"/>
</dbReference>
<dbReference type="PROSITE" id="PS51031">
    <property type="entry name" value="BESS"/>
    <property type="match status" value="1"/>
</dbReference>
<reference evidence="4" key="2">
    <citation type="submission" date="2025-05" db="UniProtKB">
        <authorList>
            <consortium name="EnsemblMetazoa"/>
        </authorList>
    </citation>
    <scope>IDENTIFICATION</scope>
</reference>
<dbReference type="GeneID" id="114333716"/>
<dbReference type="Pfam" id="PF10545">
    <property type="entry name" value="MADF_DNA_bdg"/>
    <property type="match status" value="1"/>
</dbReference>
<reference evidence="6" key="1">
    <citation type="submission" date="2025-04" db="UniProtKB">
        <authorList>
            <consortium name="RefSeq"/>
        </authorList>
    </citation>
    <scope>IDENTIFICATION</scope>
    <source>
        <tissue evidence="6">Whole insect</tissue>
    </source>
</reference>
<protein>
    <submittedName>
        <fullName evidence="6">Uncharacterized protein LOC114333716 isoform X1</fullName>
    </submittedName>
</protein>
<dbReference type="InterPro" id="IPR039353">
    <property type="entry name" value="TF_Adf1"/>
</dbReference>
<dbReference type="SMART" id="SM00595">
    <property type="entry name" value="MADF"/>
    <property type="match status" value="1"/>
</dbReference>
<dbReference type="RefSeq" id="XP_050515913.1">
    <property type="nucleotide sequence ID" value="XM_050659956.1"/>
</dbReference>
<dbReference type="InterPro" id="IPR006578">
    <property type="entry name" value="MADF-dom"/>
</dbReference>
<dbReference type="EnsemblMetazoa" id="XM_050659956.1">
    <property type="protein sequence ID" value="XP_050515913.1"/>
    <property type="gene ID" value="LOC114333716"/>
</dbReference>
<dbReference type="GO" id="GO:0006357">
    <property type="term" value="P:regulation of transcription by RNA polymerase II"/>
    <property type="evidence" value="ECO:0007669"/>
    <property type="project" value="TreeGrafter"/>
</dbReference>
<evidence type="ECO:0000259" key="3">
    <source>
        <dbReference type="PROSITE" id="PS51031"/>
    </source>
</evidence>
<sequence>MDRVRKISAIDIINEVEKHPIIYDFKYTPPCDQLISDKKKKTWEIIAENLHGKRWKTAGEDERENMAKEIQFKWKNVKDNFMKTLRKEQDDEDNGIIASKKKKYIYYDLLSFLRPFVFCPKKTSEDMELGGKNASNIIYINETKEQPEGDASFQTSPQIAPKPIKVQTPITPMPTFGTLQPVQLIQLQPNALPQSAKEPTDESATRKLTEVLENMLQAQAEERSDDAMGNKKFLMSLLPFMRKLPDDVNLEVRLQLMSVLLSYGGKDLIVG</sequence>